<keyword evidence="1" id="KW-0472">Membrane</keyword>
<dbReference type="WBParaSite" id="nRc.2.0.1.t42429-RA">
    <property type="protein sequence ID" value="nRc.2.0.1.t42429-RA"/>
    <property type="gene ID" value="nRc.2.0.1.g42429"/>
</dbReference>
<name>A0A915KWA1_ROMCU</name>
<evidence type="ECO:0000313" key="2">
    <source>
        <dbReference type="Proteomes" id="UP000887565"/>
    </source>
</evidence>
<organism evidence="2 3">
    <name type="scientific">Romanomermis culicivorax</name>
    <name type="common">Nematode worm</name>
    <dbReference type="NCBI Taxonomy" id="13658"/>
    <lineage>
        <taxon>Eukaryota</taxon>
        <taxon>Metazoa</taxon>
        <taxon>Ecdysozoa</taxon>
        <taxon>Nematoda</taxon>
        <taxon>Enoplea</taxon>
        <taxon>Dorylaimia</taxon>
        <taxon>Mermithida</taxon>
        <taxon>Mermithoidea</taxon>
        <taxon>Mermithidae</taxon>
        <taxon>Romanomermis</taxon>
    </lineage>
</organism>
<evidence type="ECO:0000313" key="3">
    <source>
        <dbReference type="WBParaSite" id="nRc.2.0.1.t42429-RA"/>
    </source>
</evidence>
<keyword evidence="1" id="KW-1133">Transmembrane helix</keyword>
<accession>A0A915KWA1</accession>
<feature type="transmembrane region" description="Helical" evidence="1">
    <location>
        <begin position="27"/>
        <end position="45"/>
    </location>
</feature>
<keyword evidence="2" id="KW-1185">Reference proteome</keyword>
<reference evidence="3" key="1">
    <citation type="submission" date="2022-11" db="UniProtKB">
        <authorList>
            <consortium name="WormBaseParasite"/>
        </authorList>
    </citation>
    <scope>IDENTIFICATION</scope>
</reference>
<dbReference type="AlphaFoldDB" id="A0A915KWA1"/>
<evidence type="ECO:0000256" key="1">
    <source>
        <dbReference type="SAM" id="Phobius"/>
    </source>
</evidence>
<proteinExistence type="predicted"/>
<protein>
    <submittedName>
        <fullName evidence="3">NADH dehydrogenase subunit 4L</fullName>
    </submittedName>
</protein>
<dbReference type="Proteomes" id="UP000887565">
    <property type="component" value="Unplaced"/>
</dbReference>
<keyword evidence="1" id="KW-0812">Transmembrane</keyword>
<sequence>MIIIFCVYSVFINILMISNVICNLKVIEAVTVHALAMIVMMMKTIKIKSY</sequence>